<feature type="transmembrane region" description="Helical" evidence="1">
    <location>
        <begin position="220"/>
        <end position="235"/>
    </location>
</feature>
<evidence type="ECO:0000256" key="1">
    <source>
        <dbReference type="SAM" id="Phobius"/>
    </source>
</evidence>
<feature type="transmembrane region" description="Helical" evidence="1">
    <location>
        <begin position="196"/>
        <end position="214"/>
    </location>
</feature>
<gene>
    <name evidence="2" type="ORF">J2S24_001956</name>
</gene>
<feature type="transmembrane region" description="Helical" evidence="1">
    <location>
        <begin position="156"/>
        <end position="176"/>
    </location>
</feature>
<keyword evidence="1" id="KW-0472">Membrane</keyword>
<feature type="transmembrane region" description="Helical" evidence="1">
    <location>
        <begin position="21"/>
        <end position="43"/>
    </location>
</feature>
<organism evidence="2 3">
    <name type="scientific">Thermoanaerobacter pentosaceus</name>
    <dbReference type="NCBI Taxonomy" id="694059"/>
    <lineage>
        <taxon>Bacteria</taxon>
        <taxon>Bacillati</taxon>
        <taxon>Bacillota</taxon>
        <taxon>Clostridia</taxon>
        <taxon>Thermoanaerobacterales</taxon>
        <taxon>Thermoanaerobacteraceae</taxon>
        <taxon>Thermoanaerobacter</taxon>
    </lineage>
</organism>
<evidence type="ECO:0000313" key="2">
    <source>
        <dbReference type="EMBL" id="MDP9751445.1"/>
    </source>
</evidence>
<keyword evidence="1" id="KW-0812">Transmembrane</keyword>
<name>A0ABT9M5T6_9THEO</name>
<reference evidence="2 3" key="1">
    <citation type="submission" date="2023-07" db="EMBL/GenBank/DDBJ databases">
        <title>Genomic Encyclopedia of Type Strains, Phase IV (KMG-IV): sequencing the most valuable type-strain genomes for metagenomic binning, comparative biology and taxonomic classification.</title>
        <authorList>
            <person name="Goeker M."/>
        </authorList>
    </citation>
    <scope>NUCLEOTIDE SEQUENCE [LARGE SCALE GENOMIC DNA]</scope>
    <source>
        <strain evidence="2 3">DSM 25963</strain>
    </source>
</reference>
<dbReference type="EMBL" id="JAURUP010000022">
    <property type="protein sequence ID" value="MDP9751445.1"/>
    <property type="molecule type" value="Genomic_DNA"/>
</dbReference>
<comment type="caution">
    <text evidence="2">The sequence shown here is derived from an EMBL/GenBank/DDBJ whole genome shotgun (WGS) entry which is preliminary data.</text>
</comment>
<feature type="transmembrane region" description="Helical" evidence="1">
    <location>
        <begin position="386"/>
        <end position="404"/>
    </location>
</feature>
<feature type="transmembrane region" description="Helical" evidence="1">
    <location>
        <begin position="410"/>
        <end position="429"/>
    </location>
</feature>
<keyword evidence="1" id="KW-1133">Transmembrane helix</keyword>
<evidence type="ECO:0000313" key="3">
    <source>
        <dbReference type="Proteomes" id="UP001223886"/>
    </source>
</evidence>
<protein>
    <recommendedName>
        <fullName evidence="4">Oligosaccharide repeat unit polymerase</fullName>
    </recommendedName>
</protein>
<sequence>MSTVKTQEAHILKTRINIKNLFISPYGPTIFPLFLLFVSLIFPPSLYESYVGEPDYMFLNIKILAFVLLCTFFYFIGVFISNYKPLFSFNLIKKKVKVSFFVYIGTISALTIVLQLIFVFLMFIYFNKTLHLNLLEIVLSGKGQLIKDYLGKEVRIPFGLGSIPLFVTGIEFWLLYKLYTFQADLNDLKKFRELKYLEISIVVSLVLFIISNIITLNRPTLMIFLIGWFVIYSYFNKGSIFYRVVKLSITVVLIYAITSILRWASGSENLTDLVLGRLLGYTVADFNRLALILEGKLSYVEAGVPRIFYILPILKIPLTNIEFFNLRETSPLAFSAVGSAGLNSDYNMATLFGGIYQSIGIATPIYFTVLGFIGSRLYISFKRGKTFGIMLYPLFYASVALWMIDVNVFFMFFPYFFYAFVLMMFYDNFIEGSLVNR</sequence>
<proteinExistence type="predicted"/>
<evidence type="ECO:0008006" key="4">
    <source>
        <dbReference type="Google" id="ProtNLM"/>
    </source>
</evidence>
<keyword evidence="3" id="KW-1185">Reference proteome</keyword>
<accession>A0ABT9M5T6</accession>
<feature type="transmembrane region" description="Helical" evidence="1">
    <location>
        <begin position="247"/>
        <end position="265"/>
    </location>
</feature>
<feature type="transmembrane region" description="Helical" evidence="1">
    <location>
        <begin position="100"/>
        <end position="126"/>
    </location>
</feature>
<dbReference type="RefSeq" id="WP_307681361.1">
    <property type="nucleotide sequence ID" value="NZ_JAURUP010000022.1"/>
</dbReference>
<feature type="transmembrane region" description="Helical" evidence="1">
    <location>
        <begin position="355"/>
        <end position="374"/>
    </location>
</feature>
<dbReference type="Proteomes" id="UP001223886">
    <property type="component" value="Unassembled WGS sequence"/>
</dbReference>
<feature type="transmembrane region" description="Helical" evidence="1">
    <location>
        <begin position="63"/>
        <end position="80"/>
    </location>
</feature>